<evidence type="ECO:0000313" key="12">
    <source>
        <dbReference type="EMBL" id="MBC2607849.1"/>
    </source>
</evidence>
<evidence type="ECO:0000256" key="6">
    <source>
        <dbReference type="ARBA" id="ARBA00023136"/>
    </source>
</evidence>
<proteinExistence type="inferred from homology"/>
<evidence type="ECO:0000259" key="11">
    <source>
        <dbReference type="Pfam" id="PF07715"/>
    </source>
</evidence>
<dbReference type="Gene3D" id="2.40.170.20">
    <property type="entry name" value="TonB-dependent receptor, beta-barrel domain"/>
    <property type="match status" value="1"/>
</dbReference>
<dbReference type="PROSITE" id="PS52016">
    <property type="entry name" value="TONB_DEPENDENT_REC_3"/>
    <property type="match status" value="1"/>
</dbReference>
<evidence type="ECO:0000256" key="3">
    <source>
        <dbReference type="ARBA" id="ARBA00022452"/>
    </source>
</evidence>
<dbReference type="GO" id="GO:0015344">
    <property type="term" value="F:siderophore uptake transmembrane transporter activity"/>
    <property type="evidence" value="ECO:0007669"/>
    <property type="project" value="TreeGrafter"/>
</dbReference>
<reference evidence="12 13" key="1">
    <citation type="submission" date="2020-07" db="EMBL/GenBank/DDBJ databases">
        <authorList>
            <person name="Feng X."/>
        </authorList>
    </citation>
    <scope>NUCLEOTIDE SEQUENCE [LARGE SCALE GENOMIC DNA]</scope>
    <source>
        <strain evidence="12 13">JCM23202</strain>
    </source>
</reference>
<keyword evidence="12" id="KW-0675">Receptor</keyword>
<keyword evidence="6 8" id="KW-0472">Membrane</keyword>
<dbReference type="Proteomes" id="UP000526501">
    <property type="component" value="Unassembled WGS sequence"/>
</dbReference>
<evidence type="ECO:0000256" key="2">
    <source>
        <dbReference type="ARBA" id="ARBA00022448"/>
    </source>
</evidence>
<comment type="caution">
    <text evidence="12">The sequence shown here is derived from an EMBL/GenBank/DDBJ whole genome shotgun (WGS) entry which is preliminary data.</text>
</comment>
<dbReference type="InterPro" id="IPR037066">
    <property type="entry name" value="Plug_dom_sf"/>
</dbReference>
<evidence type="ECO:0000259" key="10">
    <source>
        <dbReference type="Pfam" id="PF00593"/>
    </source>
</evidence>
<dbReference type="PANTHER" id="PTHR30069">
    <property type="entry name" value="TONB-DEPENDENT OUTER MEMBRANE RECEPTOR"/>
    <property type="match status" value="1"/>
</dbReference>
<dbReference type="InterPro" id="IPR039426">
    <property type="entry name" value="TonB-dep_rcpt-like"/>
</dbReference>
<name>A0A7X1E9V7_9BACT</name>
<sequence length="684" mass="75973">MHLQKIPFLLTAILVPKLFSQDVVELDEFKITGRGSTLVGEAISASEGIIGQVDLETRPMLRTGEMLEAIPGMIVTQHSGSGKANQYFLRGFNLDHGTDFATWIDGMPVNMVSHGHGQGYTDINFIIPELVDTITYLKGSYYASVGDFASAGSAQMTTSNSLQNDLLSLSIGEDSYLRALAAGSERIGNGELILGIEQVGNNGPWDLDENLDKLNGMIKYASDRQDGIAYSLTFMGYDSSWDSTDQIPQRAVEQGLISDYGFIDDTVGGSSSRYSLSGEWTKDSDGQFTKLTAYSIYYDMDLWSNFTYFLDNPEQGDQFQQSDQRVLYGANLSHTFEESSFLGNRAEHTIGLSTRFDDIEKVGLYNTFERQVIGVNREDSVKELSLSAFYDTEVDWTETFSTNFGLRFDYFDFDVDSDFAANSGSANDTQVSPKFNAVYTPSDNTELYLSAGYGFHSNDARGATITIDPSDRITPVDSVDLLVRSFGYEIGIRHNWNERSNTSIALWTLDLDSELLYVGDAGNTEASRPSERIGLEIANYFTLSDYLTLDLDLAFTDASYSDTSPDGDEIPGAIDSVGSAGLSYRSPDAPWYGSLRYRYFSDRPLIEDNSVRSNDFNSVNLKVGYKTGNWDVSVDLLNLLDSDDKDITYFYESRLPGEPDGGVADRHYHIIEPMTARLNITRLF</sequence>
<feature type="domain" description="TonB-dependent receptor plug" evidence="11">
    <location>
        <begin position="45"/>
        <end position="152"/>
    </location>
</feature>
<keyword evidence="7 8" id="KW-0998">Cell outer membrane</keyword>
<evidence type="ECO:0000256" key="1">
    <source>
        <dbReference type="ARBA" id="ARBA00004571"/>
    </source>
</evidence>
<evidence type="ECO:0000256" key="4">
    <source>
        <dbReference type="ARBA" id="ARBA00022692"/>
    </source>
</evidence>
<dbReference type="GO" id="GO:0044718">
    <property type="term" value="P:siderophore transmembrane transport"/>
    <property type="evidence" value="ECO:0007669"/>
    <property type="project" value="TreeGrafter"/>
</dbReference>
<organism evidence="12 13">
    <name type="scientific">Pelagicoccus albus</name>
    <dbReference type="NCBI Taxonomy" id="415222"/>
    <lineage>
        <taxon>Bacteria</taxon>
        <taxon>Pseudomonadati</taxon>
        <taxon>Verrucomicrobiota</taxon>
        <taxon>Opitutia</taxon>
        <taxon>Puniceicoccales</taxon>
        <taxon>Pelagicoccaceae</taxon>
        <taxon>Pelagicoccus</taxon>
    </lineage>
</organism>
<keyword evidence="5 9" id="KW-0798">TonB box</keyword>
<gene>
    <name evidence="12" type="ORF">H5P27_17480</name>
</gene>
<dbReference type="RefSeq" id="WP_185661713.1">
    <property type="nucleotide sequence ID" value="NZ_CAWPOO010000013.1"/>
</dbReference>
<dbReference type="AlphaFoldDB" id="A0A7X1E9V7"/>
<dbReference type="InterPro" id="IPR036942">
    <property type="entry name" value="Beta-barrel_TonB_sf"/>
</dbReference>
<dbReference type="InterPro" id="IPR012910">
    <property type="entry name" value="Plug_dom"/>
</dbReference>
<dbReference type="InterPro" id="IPR000531">
    <property type="entry name" value="Beta-barrel_TonB"/>
</dbReference>
<keyword evidence="4 8" id="KW-0812">Transmembrane</keyword>
<feature type="domain" description="TonB-dependent receptor-like beta-barrel" evidence="10">
    <location>
        <begin position="232"/>
        <end position="639"/>
    </location>
</feature>
<protein>
    <submittedName>
        <fullName evidence="12">TonB-dependent receptor</fullName>
    </submittedName>
</protein>
<comment type="similarity">
    <text evidence="8 9">Belongs to the TonB-dependent receptor family.</text>
</comment>
<dbReference type="PANTHER" id="PTHR30069:SF36">
    <property type="entry name" value="BLL6948 PROTEIN"/>
    <property type="match status" value="1"/>
</dbReference>
<dbReference type="EMBL" id="JACHVC010000013">
    <property type="protein sequence ID" value="MBC2607849.1"/>
    <property type="molecule type" value="Genomic_DNA"/>
</dbReference>
<dbReference type="SUPFAM" id="SSF56935">
    <property type="entry name" value="Porins"/>
    <property type="match status" value="1"/>
</dbReference>
<evidence type="ECO:0000256" key="5">
    <source>
        <dbReference type="ARBA" id="ARBA00023077"/>
    </source>
</evidence>
<evidence type="ECO:0000256" key="7">
    <source>
        <dbReference type="ARBA" id="ARBA00023237"/>
    </source>
</evidence>
<evidence type="ECO:0000256" key="9">
    <source>
        <dbReference type="RuleBase" id="RU003357"/>
    </source>
</evidence>
<comment type="subcellular location">
    <subcellularLocation>
        <location evidence="1 8">Cell outer membrane</location>
        <topology evidence="1 8">Multi-pass membrane protein</topology>
    </subcellularLocation>
</comment>
<evidence type="ECO:0000313" key="13">
    <source>
        <dbReference type="Proteomes" id="UP000526501"/>
    </source>
</evidence>
<accession>A0A7X1E9V7</accession>
<dbReference type="Gene3D" id="2.170.130.10">
    <property type="entry name" value="TonB-dependent receptor, plug domain"/>
    <property type="match status" value="1"/>
</dbReference>
<keyword evidence="2 8" id="KW-0813">Transport</keyword>
<keyword evidence="3 8" id="KW-1134">Transmembrane beta strand</keyword>
<dbReference type="Pfam" id="PF00593">
    <property type="entry name" value="TonB_dep_Rec_b-barrel"/>
    <property type="match status" value="1"/>
</dbReference>
<dbReference type="Pfam" id="PF07715">
    <property type="entry name" value="Plug"/>
    <property type="match status" value="1"/>
</dbReference>
<evidence type="ECO:0000256" key="8">
    <source>
        <dbReference type="PROSITE-ProRule" id="PRU01360"/>
    </source>
</evidence>
<dbReference type="GO" id="GO:0009279">
    <property type="term" value="C:cell outer membrane"/>
    <property type="evidence" value="ECO:0007669"/>
    <property type="project" value="UniProtKB-SubCell"/>
</dbReference>
<keyword evidence="13" id="KW-1185">Reference proteome</keyword>